<dbReference type="PANTHER" id="PTHR41244">
    <property type="entry name" value="RHAMNAN SYNTHESIS F"/>
    <property type="match status" value="1"/>
</dbReference>
<evidence type="ECO:0000313" key="1">
    <source>
        <dbReference type="EMBL" id="GJG32507.1"/>
    </source>
</evidence>
<dbReference type="PANTHER" id="PTHR41244:SF1">
    <property type="entry name" value="GLYCOSYLTRANSFERASE"/>
    <property type="match status" value="1"/>
</dbReference>
<dbReference type="AlphaFoldDB" id="A0AA37MN89"/>
<dbReference type="Pfam" id="PF14307">
    <property type="entry name" value="Glyco_tran_WbsX"/>
    <property type="match status" value="1"/>
</dbReference>
<dbReference type="GeneID" id="31499653"/>
<protein>
    <recommendedName>
        <fullName evidence="3">Glycosyltransferase WbsX</fullName>
    </recommendedName>
</protein>
<dbReference type="RefSeq" id="WP_013065357.1">
    <property type="nucleotide sequence ID" value="NZ_BPTT01000001.1"/>
</dbReference>
<dbReference type="OMA" id="GHYQPRE"/>
<evidence type="ECO:0008006" key="3">
    <source>
        <dbReference type="Google" id="ProtNLM"/>
    </source>
</evidence>
<evidence type="ECO:0000313" key="2">
    <source>
        <dbReference type="Proteomes" id="UP000887097"/>
    </source>
</evidence>
<sequence length="369" mass="43011">MSKPRLIALYLPQFHPFKENDEWWGKGFTEWTNVAKARPLFRGHYQPKVPADLGFYDLRVPEVREEQARLAKEAGIDGFCYWHYWFEGHELMERPFWEVVNSGKPDFPFCIGWANETWKSKMWNKDGSLGAGTKTLIEQTYSEEDDVAHFNALLKAFKDSRYILVDGAPLVFVHRATDMPEHTIRIWNELAKEKGFPGIHFVGRITLLENYAQAKDLLLKRGFNAVTVSRLGSSALKESLYDKLLRKFWQTLRYKGCTHLISYSQEIKTLCDPEFDSNEDVYPAIYPNWDHSPRSGRNGFIIVDSTPDLFEKHVAQVLDEVKSKQPEHQIAFIKSWNEWGEGNYIEPDLKFGNGYLEALSRQIEKVRYE</sequence>
<dbReference type="Proteomes" id="UP000887097">
    <property type="component" value="Unassembled WGS sequence"/>
</dbReference>
<accession>A0AA37MN89</accession>
<proteinExistence type="predicted"/>
<comment type="caution">
    <text evidence="1">The sequence shown here is derived from an EMBL/GenBank/DDBJ whole genome shotgun (WGS) entry which is preliminary data.</text>
</comment>
<dbReference type="CDD" id="cd11579">
    <property type="entry name" value="Glyco_tran_WbsX"/>
    <property type="match status" value="1"/>
</dbReference>
<organism evidence="1 2">
    <name type="scientific">Xylanibacter ruminicola</name>
    <name type="common">Prevotella ruminicola</name>
    <dbReference type="NCBI Taxonomy" id="839"/>
    <lineage>
        <taxon>Bacteria</taxon>
        <taxon>Pseudomonadati</taxon>
        <taxon>Bacteroidota</taxon>
        <taxon>Bacteroidia</taxon>
        <taxon>Bacteroidales</taxon>
        <taxon>Prevotellaceae</taxon>
        <taxon>Xylanibacter</taxon>
    </lineage>
</organism>
<dbReference type="Gene3D" id="3.20.20.80">
    <property type="entry name" value="Glycosidases"/>
    <property type="match status" value="1"/>
</dbReference>
<dbReference type="InterPro" id="IPR032719">
    <property type="entry name" value="WbsX"/>
</dbReference>
<name>A0AA37MN89_XYLRU</name>
<reference evidence="1" key="1">
    <citation type="submission" date="2021-08" db="EMBL/GenBank/DDBJ databases">
        <title>Prevotella lacticifex sp. nov., isolated from rumen of cow.</title>
        <authorList>
            <person name="Shinkai T."/>
            <person name="Ikeyama N."/>
            <person name="Kumagai M."/>
            <person name="Ohmori H."/>
            <person name="Sakamoto M."/>
            <person name="Ohkuma M."/>
            <person name="Mitsumori M."/>
        </authorList>
    </citation>
    <scope>NUCLEOTIDE SEQUENCE</scope>
    <source>
        <strain evidence="1">JCM 8259</strain>
    </source>
</reference>
<dbReference type="EMBL" id="BPTT01000001">
    <property type="protein sequence ID" value="GJG32507.1"/>
    <property type="molecule type" value="Genomic_DNA"/>
</dbReference>
<gene>
    <name evidence="1" type="ORF">PRMUPPPA20_06160</name>
</gene>